<dbReference type="InterPro" id="IPR001679">
    <property type="entry name" value="DNA_ligase"/>
</dbReference>
<comment type="similarity">
    <text evidence="13 14">Belongs to the NAD-dependent DNA ligase family. LigA subfamily.</text>
</comment>
<dbReference type="GO" id="GO:0003911">
    <property type="term" value="F:DNA ligase (NAD+) activity"/>
    <property type="evidence" value="ECO:0007669"/>
    <property type="project" value="UniProtKB-UniRule"/>
</dbReference>
<evidence type="ECO:0000256" key="11">
    <source>
        <dbReference type="ARBA" id="ARBA00023204"/>
    </source>
</evidence>
<keyword evidence="4 14" id="KW-0436">Ligase</keyword>
<dbReference type="HAMAP" id="MF_01588">
    <property type="entry name" value="DNA_ligase_A"/>
    <property type="match status" value="1"/>
</dbReference>
<feature type="active site" description="N6-AMP-lysine intermediate" evidence="14">
    <location>
        <position position="120"/>
    </location>
</feature>
<dbReference type="FunFam" id="3.40.50.10190:FF:000054">
    <property type="entry name" value="DNA ligase"/>
    <property type="match status" value="1"/>
</dbReference>
<name>A0A3E2BQD5_9BACT</name>
<dbReference type="Pfam" id="PF03120">
    <property type="entry name" value="OB_DNA_ligase"/>
    <property type="match status" value="1"/>
</dbReference>
<evidence type="ECO:0000256" key="12">
    <source>
        <dbReference type="ARBA" id="ARBA00034005"/>
    </source>
</evidence>
<dbReference type="GO" id="GO:0006260">
    <property type="term" value="P:DNA replication"/>
    <property type="evidence" value="ECO:0007669"/>
    <property type="project" value="UniProtKB-KW"/>
</dbReference>
<dbReference type="GO" id="GO:0006281">
    <property type="term" value="P:DNA repair"/>
    <property type="evidence" value="ECO:0007669"/>
    <property type="project" value="UniProtKB-KW"/>
</dbReference>
<organism evidence="16 17">
    <name type="scientific">Candidatus Saccharicenans subterraneus</name>
    <dbReference type="NCBI Taxonomy" id="2508984"/>
    <lineage>
        <taxon>Bacteria</taxon>
        <taxon>Candidatus Aminicenantota</taxon>
        <taxon>Candidatus Aminicenantia</taxon>
        <taxon>Candidatus Aminicenantales</taxon>
        <taxon>Candidatus Saccharicenantaceae</taxon>
        <taxon>Candidatus Saccharicenans</taxon>
    </lineage>
</organism>
<feature type="binding site" evidence="14">
    <location>
        <position position="118"/>
    </location>
    <ligand>
        <name>NAD(+)</name>
        <dbReference type="ChEBI" id="CHEBI:57540"/>
    </ligand>
</feature>
<evidence type="ECO:0000256" key="10">
    <source>
        <dbReference type="ARBA" id="ARBA00023027"/>
    </source>
</evidence>
<dbReference type="PROSITE" id="PS01056">
    <property type="entry name" value="DNA_LIGASE_N2"/>
    <property type="match status" value="1"/>
</dbReference>
<keyword evidence="9 14" id="KW-0460">Magnesium</keyword>
<dbReference type="Gene3D" id="1.10.287.610">
    <property type="entry name" value="Helix hairpin bin"/>
    <property type="match status" value="1"/>
</dbReference>
<dbReference type="InterPro" id="IPR012340">
    <property type="entry name" value="NA-bd_OB-fold"/>
</dbReference>
<keyword evidence="14" id="KW-0464">Manganese</keyword>
<dbReference type="SMART" id="SM00292">
    <property type="entry name" value="BRCT"/>
    <property type="match status" value="1"/>
</dbReference>
<dbReference type="FunFam" id="1.10.150.20:FF:000007">
    <property type="entry name" value="DNA ligase"/>
    <property type="match status" value="1"/>
</dbReference>
<dbReference type="Gene3D" id="3.30.470.30">
    <property type="entry name" value="DNA ligase/mRNA capping enzyme"/>
    <property type="match status" value="1"/>
</dbReference>
<evidence type="ECO:0000256" key="1">
    <source>
        <dbReference type="ARBA" id="ARBA00004067"/>
    </source>
</evidence>
<dbReference type="SMART" id="SM00532">
    <property type="entry name" value="LIGANc"/>
    <property type="match status" value="1"/>
</dbReference>
<feature type="binding site" evidence="14">
    <location>
        <begin position="38"/>
        <end position="42"/>
    </location>
    <ligand>
        <name>NAD(+)</name>
        <dbReference type="ChEBI" id="CHEBI:57540"/>
    </ligand>
</feature>
<dbReference type="GO" id="GO:0003677">
    <property type="term" value="F:DNA binding"/>
    <property type="evidence" value="ECO:0007669"/>
    <property type="project" value="InterPro"/>
</dbReference>
<feature type="binding site" evidence="14">
    <location>
        <position position="141"/>
    </location>
    <ligand>
        <name>NAD(+)</name>
        <dbReference type="ChEBI" id="CHEBI:57540"/>
    </ligand>
</feature>
<dbReference type="InterPro" id="IPR010994">
    <property type="entry name" value="RuvA_2-like"/>
</dbReference>
<dbReference type="InterPro" id="IPR036420">
    <property type="entry name" value="BRCT_dom_sf"/>
</dbReference>
<keyword evidence="6 14" id="KW-0479">Metal-binding</keyword>
<dbReference type="Pfam" id="PF22745">
    <property type="entry name" value="Nlig-Ia"/>
    <property type="match status" value="1"/>
</dbReference>
<keyword evidence="10 14" id="KW-0520">NAD</keyword>
<dbReference type="SUPFAM" id="SSF47781">
    <property type="entry name" value="RuvA domain 2-like"/>
    <property type="match status" value="1"/>
</dbReference>
<dbReference type="PANTHER" id="PTHR23389">
    <property type="entry name" value="CHROMOSOME TRANSMISSION FIDELITY FACTOR 18"/>
    <property type="match status" value="1"/>
</dbReference>
<dbReference type="CDD" id="cd00114">
    <property type="entry name" value="LIGANc"/>
    <property type="match status" value="1"/>
</dbReference>
<protein>
    <recommendedName>
        <fullName evidence="3 14">DNA ligase</fullName>
        <ecNumber evidence="2 14">6.5.1.2</ecNumber>
    </recommendedName>
    <alternativeName>
        <fullName evidence="14">Polydeoxyribonucleotide synthase [NAD(+)]</fullName>
    </alternativeName>
</protein>
<evidence type="ECO:0000256" key="5">
    <source>
        <dbReference type="ARBA" id="ARBA00022705"/>
    </source>
</evidence>
<evidence type="ECO:0000313" key="16">
    <source>
        <dbReference type="EMBL" id="RFT16990.1"/>
    </source>
</evidence>
<comment type="caution">
    <text evidence="16">The sequence shown here is derived from an EMBL/GenBank/DDBJ whole genome shotgun (WGS) entry which is preliminary data.</text>
</comment>
<evidence type="ECO:0000259" key="15">
    <source>
        <dbReference type="PROSITE" id="PS50172"/>
    </source>
</evidence>
<dbReference type="FunFam" id="1.10.150.20:FF:000006">
    <property type="entry name" value="DNA ligase"/>
    <property type="match status" value="1"/>
</dbReference>
<evidence type="ECO:0000313" key="17">
    <source>
        <dbReference type="Proteomes" id="UP000257323"/>
    </source>
</evidence>
<dbReference type="FunFam" id="3.30.470.30:FF:000001">
    <property type="entry name" value="DNA ligase"/>
    <property type="match status" value="1"/>
</dbReference>
<gene>
    <name evidence="14" type="primary">ligA</name>
    <name evidence="16" type="ORF">OP8BY_0932</name>
</gene>
<feature type="binding site" evidence="14">
    <location>
        <position position="290"/>
    </location>
    <ligand>
        <name>NAD(+)</name>
        <dbReference type="ChEBI" id="CHEBI:57540"/>
    </ligand>
</feature>
<dbReference type="InterPro" id="IPR013840">
    <property type="entry name" value="DNAligase_N"/>
</dbReference>
<evidence type="ECO:0000256" key="3">
    <source>
        <dbReference type="ARBA" id="ARBA00013308"/>
    </source>
</evidence>
<keyword evidence="5 14" id="KW-0235">DNA replication</keyword>
<sequence>MQKKLSREEARKRIAELRRQIVYHEKKYYVDNDPQISDYEFDQLVAELRRLEEAYPEFLTPDSPTQRVGEKPVEGFPTITHRRPMLSIDNCYDVDGLKEFDERVRKLLPGEKIEYVCELKIDGLSMSITYLDGRYHQAVTRGDGFRGDEVTAQVKTIRSLPLTIPVKEEVEVRGEVYLPYESFKKINQEREKRGEPLFANPRNAAAGSIRLLDPREVAGRNLDIFLYYIFIDGKEMPSQWENLQQLKKLGFKTNPASRLCRSLEEVIDYYREWTEKRDSLEYDVDGVVIKVNSTRQRELLGTTAKSPRWAISFKFPARQATTRIKEIIVQVGRTGALTPVAILEPVQISGTTISRCTLHNEEELKRKDIRVGDYVLLERSGDVIPHVVSVMKERRTGREKPFVWPKNCPVCHTAIYKEEGEAISRCINPSCPARIRESILHFASRRAMNIEGLGEALVDQLLGSGLIKQIPDLYHLKYEDLVKLERMGPKSARNLLDQIEESKSRELWRLIFALGIRQVGEKLAQSLARKFLDLEKLARASQEDLMTLEDVGPKVAASIVFFFRQPENQKLLERLKAAGLKFREKAEKAGPQPLQGLSFVLTGTLSSMTRDQAKEKIESLGGSVSSSVSKKTDYLVVGEEPGSKLDKARELGVKTIDEKEFLKLIGQA</sequence>
<dbReference type="InterPro" id="IPR004150">
    <property type="entry name" value="NAD_DNA_ligase_OB"/>
</dbReference>
<dbReference type="FunFam" id="2.40.50.140:FF:000012">
    <property type="entry name" value="DNA ligase"/>
    <property type="match status" value="1"/>
</dbReference>
<dbReference type="Gene3D" id="6.20.10.30">
    <property type="match status" value="1"/>
</dbReference>
<feature type="binding site" evidence="14">
    <location>
        <position position="426"/>
    </location>
    <ligand>
        <name>Zn(2+)</name>
        <dbReference type="ChEBI" id="CHEBI:29105"/>
    </ligand>
</feature>
<accession>A0A3E2BQD5</accession>
<evidence type="ECO:0000256" key="7">
    <source>
        <dbReference type="ARBA" id="ARBA00022763"/>
    </source>
</evidence>
<keyword evidence="8 14" id="KW-0862">Zinc</keyword>
<evidence type="ECO:0000256" key="4">
    <source>
        <dbReference type="ARBA" id="ARBA00022598"/>
    </source>
</evidence>
<dbReference type="PIRSF" id="PIRSF001604">
    <property type="entry name" value="LigA"/>
    <property type="match status" value="1"/>
</dbReference>
<dbReference type="InterPro" id="IPR013839">
    <property type="entry name" value="DNAligase_adenylation"/>
</dbReference>
<dbReference type="NCBIfam" id="NF005932">
    <property type="entry name" value="PRK07956.1"/>
    <property type="match status" value="1"/>
</dbReference>
<proteinExistence type="inferred from homology"/>
<dbReference type="SUPFAM" id="SSF50249">
    <property type="entry name" value="Nucleic acid-binding proteins"/>
    <property type="match status" value="1"/>
</dbReference>
<evidence type="ECO:0000256" key="2">
    <source>
        <dbReference type="ARBA" id="ARBA00012722"/>
    </source>
</evidence>
<dbReference type="CDD" id="cd17748">
    <property type="entry name" value="BRCT_DNA_ligase_like"/>
    <property type="match status" value="1"/>
</dbReference>
<dbReference type="EC" id="6.5.1.2" evidence="2 14"/>
<evidence type="ECO:0000256" key="8">
    <source>
        <dbReference type="ARBA" id="ARBA00022833"/>
    </source>
</evidence>
<dbReference type="Pfam" id="PF14520">
    <property type="entry name" value="HHH_5"/>
    <property type="match status" value="1"/>
</dbReference>
<dbReference type="Pfam" id="PF00533">
    <property type="entry name" value="BRCT"/>
    <property type="match status" value="1"/>
</dbReference>
<comment type="catalytic activity">
    <reaction evidence="12 14">
        <text>NAD(+) + (deoxyribonucleotide)n-3'-hydroxyl + 5'-phospho-(deoxyribonucleotide)m = (deoxyribonucleotide)n+m + AMP + beta-nicotinamide D-nucleotide.</text>
        <dbReference type="EC" id="6.5.1.2"/>
    </reaction>
</comment>
<dbReference type="PANTHER" id="PTHR23389:SF9">
    <property type="entry name" value="DNA LIGASE"/>
    <property type="match status" value="1"/>
</dbReference>
<dbReference type="Pfam" id="PF12826">
    <property type="entry name" value="HHH_2"/>
    <property type="match status" value="1"/>
</dbReference>
<feature type="binding site" evidence="14">
    <location>
        <position position="408"/>
    </location>
    <ligand>
        <name>Zn(2+)</name>
        <dbReference type="ChEBI" id="CHEBI:29105"/>
    </ligand>
</feature>
<feature type="binding site" evidence="14">
    <location>
        <position position="411"/>
    </location>
    <ligand>
        <name>Zn(2+)</name>
        <dbReference type="ChEBI" id="CHEBI:29105"/>
    </ligand>
</feature>
<dbReference type="PROSITE" id="PS50172">
    <property type="entry name" value="BRCT"/>
    <property type="match status" value="1"/>
</dbReference>
<dbReference type="Gene3D" id="3.40.50.10190">
    <property type="entry name" value="BRCT domain"/>
    <property type="match status" value="1"/>
</dbReference>
<keyword evidence="7 14" id="KW-0227">DNA damage</keyword>
<dbReference type="Pfam" id="PF01653">
    <property type="entry name" value="DNA_ligase_aden"/>
    <property type="match status" value="1"/>
</dbReference>
<dbReference type="InterPro" id="IPR004149">
    <property type="entry name" value="Znf_DNAligase_C4"/>
</dbReference>
<dbReference type="SMART" id="SM00278">
    <property type="entry name" value="HhH1"/>
    <property type="match status" value="4"/>
</dbReference>
<dbReference type="Gene3D" id="2.40.50.140">
    <property type="entry name" value="Nucleic acid-binding proteins"/>
    <property type="match status" value="1"/>
</dbReference>
<dbReference type="EMBL" id="QUAH01000001">
    <property type="protein sequence ID" value="RFT16990.1"/>
    <property type="molecule type" value="Genomic_DNA"/>
</dbReference>
<evidence type="ECO:0000256" key="14">
    <source>
        <dbReference type="HAMAP-Rule" id="MF_01588"/>
    </source>
</evidence>
<evidence type="ECO:0000256" key="6">
    <source>
        <dbReference type="ARBA" id="ARBA00022723"/>
    </source>
</evidence>
<feature type="domain" description="BRCT" evidence="15">
    <location>
        <begin position="589"/>
        <end position="668"/>
    </location>
</feature>
<dbReference type="InterPro" id="IPR003583">
    <property type="entry name" value="Hlx-hairpin-Hlx_DNA-bd_motif"/>
</dbReference>
<feature type="binding site" evidence="14">
    <location>
        <position position="431"/>
    </location>
    <ligand>
        <name>Zn(2+)</name>
        <dbReference type="ChEBI" id="CHEBI:29105"/>
    </ligand>
</feature>
<dbReference type="InterPro" id="IPR033136">
    <property type="entry name" value="DNA_ligase_CS"/>
</dbReference>
<feature type="binding site" evidence="14">
    <location>
        <begin position="87"/>
        <end position="88"/>
    </location>
    <ligand>
        <name>NAD(+)</name>
        <dbReference type="ChEBI" id="CHEBI:57540"/>
    </ligand>
</feature>
<evidence type="ECO:0000256" key="13">
    <source>
        <dbReference type="ARBA" id="ARBA00060881"/>
    </source>
</evidence>
<dbReference type="SUPFAM" id="SSF52113">
    <property type="entry name" value="BRCT domain"/>
    <property type="match status" value="1"/>
</dbReference>
<keyword evidence="11 14" id="KW-0234">DNA repair</keyword>
<dbReference type="SUPFAM" id="SSF56091">
    <property type="entry name" value="DNA ligase/mRNA capping enzyme, catalytic domain"/>
    <property type="match status" value="1"/>
</dbReference>
<reference evidence="16 17" key="1">
    <citation type="submission" date="2018-08" db="EMBL/GenBank/DDBJ databases">
        <title>Genome analysis of the thermophilic bacterium of the candidate phylum Aminicenantes from deep subsurface aquifer revealed its physiology and ecological role.</title>
        <authorList>
            <person name="Kadnikov V.V."/>
            <person name="Mardanov A.V."/>
            <person name="Beletsky A.V."/>
            <person name="Karnachuk O.V."/>
            <person name="Ravin N.V."/>
        </authorList>
    </citation>
    <scope>NUCLEOTIDE SEQUENCE [LARGE SCALE GENOMIC DNA]</scope>
    <source>
        <strain evidence="16">BY38</strain>
    </source>
</reference>
<feature type="binding site" evidence="14">
    <location>
        <position position="314"/>
    </location>
    <ligand>
        <name>NAD(+)</name>
        <dbReference type="ChEBI" id="CHEBI:57540"/>
    </ligand>
</feature>
<comment type="function">
    <text evidence="1 14">DNA ligase that catalyzes the formation of phosphodiester linkages between 5'-phosphoryl and 3'-hydroxyl groups in double-stranded DNA using NAD as a coenzyme and as the energy source for the reaction. It is essential for DNA replication and repair of damaged DNA.</text>
</comment>
<dbReference type="GO" id="GO:0046872">
    <property type="term" value="F:metal ion binding"/>
    <property type="evidence" value="ECO:0007669"/>
    <property type="project" value="UniProtKB-KW"/>
</dbReference>
<comment type="cofactor">
    <cofactor evidence="14">
        <name>Mg(2+)</name>
        <dbReference type="ChEBI" id="CHEBI:18420"/>
    </cofactor>
    <cofactor evidence="14">
        <name>Mn(2+)</name>
        <dbReference type="ChEBI" id="CHEBI:29035"/>
    </cofactor>
</comment>
<dbReference type="Gene3D" id="1.10.150.20">
    <property type="entry name" value="5' to 3' exonuclease, C-terminal subdomain"/>
    <property type="match status" value="2"/>
</dbReference>
<evidence type="ECO:0000256" key="9">
    <source>
        <dbReference type="ARBA" id="ARBA00022842"/>
    </source>
</evidence>
<dbReference type="Proteomes" id="UP000257323">
    <property type="component" value="Unassembled WGS sequence"/>
</dbReference>
<dbReference type="Pfam" id="PF03119">
    <property type="entry name" value="DNA_ligase_ZBD"/>
    <property type="match status" value="1"/>
</dbReference>
<dbReference type="InterPro" id="IPR041663">
    <property type="entry name" value="DisA/LigA_HHH"/>
</dbReference>
<dbReference type="FunFam" id="1.10.287.610:FF:000002">
    <property type="entry name" value="DNA ligase"/>
    <property type="match status" value="1"/>
</dbReference>
<feature type="binding site" evidence="14">
    <location>
        <position position="175"/>
    </location>
    <ligand>
        <name>NAD(+)</name>
        <dbReference type="ChEBI" id="CHEBI:57540"/>
    </ligand>
</feature>
<dbReference type="AlphaFoldDB" id="A0A3E2BQD5"/>
<dbReference type="InterPro" id="IPR001357">
    <property type="entry name" value="BRCT_dom"/>
</dbReference>
<dbReference type="NCBIfam" id="TIGR00575">
    <property type="entry name" value="dnlj"/>
    <property type="match status" value="1"/>
</dbReference>